<organism evidence="3 4">
    <name type="scientific">Nocardia huaxiensis</name>
    <dbReference type="NCBI Taxonomy" id="2755382"/>
    <lineage>
        <taxon>Bacteria</taxon>
        <taxon>Bacillati</taxon>
        <taxon>Actinomycetota</taxon>
        <taxon>Actinomycetes</taxon>
        <taxon>Mycobacteriales</taxon>
        <taxon>Nocardiaceae</taxon>
        <taxon>Nocardia</taxon>
    </lineage>
</organism>
<dbReference type="Pfam" id="PF13449">
    <property type="entry name" value="Phytase-like"/>
    <property type="match status" value="1"/>
</dbReference>
<dbReference type="InterPro" id="IPR027372">
    <property type="entry name" value="Phytase-like_dom"/>
</dbReference>
<keyword evidence="1" id="KW-0732">Signal</keyword>
<feature type="signal peptide" evidence="1">
    <location>
        <begin position="1"/>
        <end position="23"/>
    </location>
</feature>
<dbReference type="EMBL" id="CP059399">
    <property type="protein sequence ID" value="QLY29687.1"/>
    <property type="molecule type" value="Genomic_DNA"/>
</dbReference>
<dbReference type="PANTHER" id="PTHR37957:SF1">
    <property type="entry name" value="PHYTASE-LIKE DOMAIN-CONTAINING PROTEIN"/>
    <property type="match status" value="1"/>
</dbReference>
<sequence>MRIRRKTRSALVAVAVCASVVTAGCSSSDQGADFTATKDQPLVIALDDLLAKTGGSAAVGLADPQHGTISRRTDGALVYTPAAGYTGTDSITVTTTDAVRLYTTDIKPLGEFGGVTVQGSAYGSSFVPVPGSKDEFYGLTDRGPNVDGKVKNEKVAPVSDFTPQIGKFKLAGNKAVLESTILLKNPAGQPFNGLVDTSAVTGETMKDLNGNVLAPTDHGIDSEGLVALADGTFWVSDEYGPFLVHFDANGTELERLTPGRGLPKELGLRTPNQGMEGLTVTPDGSTLVGIVQSGLKTAGLESAREVPMTRIVTVDLKTKAVKEFAYPLENPKDKLGASEITALSNTTFLIDERDGNTAPKANKKLWTVDITGATDIGPQSSVAGAQYDPAQGLLIGGKPVETYVGAVPTADGITALQRAGITPVAKKLGLDLGGLVDSLNADGKFFAHDKIEGVATTDGGKTLYIANDSDFGLAAVKGDQPPFGLEPKTMPNGVQDSGEILMVDTTKLPAETETRTITVDVR</sequence>
<dbReference type="RefSeq" id="WP_181580891.1">
    <property type="nucleotide sequence ID" value="NZ_CP059399.1"/>
</dbReference>
<dbReference type="AlphaFoldDB" id="A0A7D6ZGE1"/>
<keyword evidence="4" id="KW-1185">Reference proteome</keyword>
<reference evidence="3 4" key="1">
    <citation type="submission" date="2020-07" db="EMBL/GenBank/DDBJ databases">
        <authorList>
            <person name="Zhuang K."/>
            <person name="Ran Y."/>
        </authorList>
    </citation>
    <scope>NUCLEOTIDE SEQUENCE [LARGE SCALE GENOMIC DNA]</scope>
    <source>
        <strain evidence="3 4">WCH-YHL-001</strain>
    </source>
</reference>
<protein>
    <submittedName>
        <fullName evidence="3">Esterase-like activity of phytase family protein</fullName>
    </submittedName>
</protein>
<dbReference type="Proteomes" id="UP000515512">
    <property type="component" value="Chromosome"/>
</dbReference>
<dbReference type="Pfam" id="PF17963">
    <property type="entry name" value="Big_9"/>
    <property type="match status" value="1"/>
</dbReference>
<feature type="chain" id="PRO_5038348801" evidence="1">
    <location>
        <begin position="24"/>
        <end position="522"/>
    </location>
</feature>
<dbReference type="Gene3D" id="2.60.40.3440">
    <property type="match status" value="1"/>
</dbReference>
<evidence type="ECO:0000313" key="3">
    <source>
        <dbReference type="EMBL" id="QLY29687.1"/>
    </source>
</evidence>
<accession>A0A7D6ZGE1</accession>
<feature type="domain" description="Phytase-like" evidence="2">
    <location>
        <begin position="132"/>
        <end position="471"/>
    </location>
</feature>
<dbReference type="PROSITE" id="PS51257">
    <property type="entry name" value="PROKAR_LIPOPROTEIN"/>
    <property type="match status" value="1"/>
</dbReference>
<evidence type="ECO:0000256" key="1">
    <source>
        <dbReference type="SAM" id="SignalP"/>
    </source>
</evidence>
<evidence type="ECO:0000259" key="2">
    <source>
        <dbReference type="Pfam" id="PF13449"/>
    </source>
</evidence>
<dbReference type="PANTHER" id="PTHR37957">
    <property type="entry name" value="BLR7070 PROTEIN"/>
    <property type="match status" value="1"/>
</dbReference>
<proteinExistence type="predicted"/>
<evidence type="ECO:0000313" key="4">
    <source>
        <dbReference type="Proteomes" id="UP000515512"/>
    </source>
</evidence>
<dbReference type="SUPFAM" id="SSF101898">
    <property type="entry name" value="NHL repeat"/>
    <property type="match status" value="1"/>
</dbReference>
<gene>
    <name evidence="3" type="ORF">H0264_31350</name>
</gene>
<dbReference type="KEGG" id="nhu:H0264_31350"/>
<name>A0A7D6ZGE1_9NOCA</name>